<keyword evidence="2" id="KW-1185">Reference proteome</keyword>
<reference evidence="1 2" key="1">
    <citation type="journal article" date="2019" name="bioRxiv">
        <title>Genomics, evolutionary history and diagnostics of the Alternaria alternata species group including apple and Asian pear pathotypes.</title>
        <authorList>
            <person name="Armitage A.D."/>
            <person name="Cockerton H.M."/>
            <person name="Sreenivasaprasad S."/>
            <person name="Woodhall J.W."/>
            <person name="Lane C.R."/>
            <person name="Harrison R.J."/>
            <person name="Clarkson J.P."/>
        </authorList>
    </citation>
    <scope>NUCLEOTIDE SEQUENCE [LARGE SCALE GENOMIC DNA]</scope>
    <source>
        <strain evidence="1 2">FERA 650</strain>
    </source>
</reference>
<comment type="caution">
    <text evidence="1">The sequence shown here is derived from an EMBL/GenBank/DDBJ whole genome shotgun (WGS) entry which is preliminary data.</text>
</comment>
<dbReference type="Proteomes" id="UP000293547">
    <property type="component" value="Unassembled WGS sequence"/>
</dbReference>
<proteinExistence type="predicted"/>
<accession>A0ACB6FC62</accession>
<evidence type="ECO:0000313" key="1">
    <source>
        <dbReference type="EMBL" id="KAB2101903.1"/>
    </source>
</evidence>
<gene>
    <name evidence="1" type="ORF">AG0111_0g9557</name>
</gene>
<dbReference type="EMBL" id="PDWZ02000010">
    <property type="protein sequence ID" value="KAB2101903.1"/>
    <property type="molecule type" value="Genomic_DNA"/>
</dbReference>
<sequence>MPKVGGNGPSWVPDWSKGLPREPMTFGQFASGQSCTGGARIIDDSILEVVGVKCGVISWIEDLTQREGHGTWDYWRRVSKEVLRPDEKFDDPSDPQLDDFVATLCGNRVREMYPSHIYWPTVSQCKRSLESAGGGGLRRSETGFDAFQNSVQEFTHGRRFFQGQGFVGFGAQSIAEGDVIAVLLGFDAPVVLRLKASGYHVVVGEAYVHGLMSGEAILGPLPPGWQAQADRSQQGIMYQKFTKGSDGAVLNDPRLGPLSAEFGWHDQTALPEHDPRLLPEALKYRGLNMQTFQLC</sequence>
<name>A0ACB6FC62_9PLEO</name>
<protein>
    <submittedName>
        <fullName evidence="1">Uncharacterized protein</fullName>
    </submittedName>
</protein>
<organism evidence="1 2">
    <name type="scientific">Alternaria gaisen</name>
    <dbReference type="NCBI Taxonomy" id="167740"/>
    <lineage>
        <taxon>Eukaryota</taxon>
        <taxon>Fungi</taxon>
        <taxon>Dikarya</taxon>
        <taxon>Ascomycota</taxon>
        <taxon>Pezizomycotina</taxon>
        <taxon>Dothideomycetes</taxon>
        <taxon>Pleosporomycetidae</taxon>
        <taxon>Pleosporales</taxon>
        <taxon>Pleosporineae</taxon>
        <taxon>Pleosporaceae</taxon>
        <taxon>Alternaria</taxon>
        <taxon>Alternaria sect. Alternaria</taxon>
    </lineage>
</organism>
<evidence type="ECO:0000313" key="2">
    <source>
        <dbReference type="Proteomes" id="UP000293547"/>
    </source>
</evidence>